<proteinExistence type="predicted"/>
<keyword evidence="3" id="KW-1185">Reference proteome</keyword>
<protein>
    <recommendedName>
        <fullName evidence="4">Serpin domain-containing protein</fullName>
    </recommendedName>
</protein>
<evidence type="ECO:0000313" key="3">
    <source>
        <dbReference type="Proteomes" id="UP001307889"/>
    </source>
</evidence>
<name>A0ABN7AM54_9HEMI</name>
<organism evidence="2 3">
    <name type="scientific">Nesidiocoris tenuis</name>
    <dbReference type="NCBI Taxonomy" id="355587"/>
    <lineage>
        <taxon>Eukaryota</taxon>
        <taxon>Metazoa</taxon>
        <taxon>Ecdysozoa</taxon>
        <taxon>Arthropoda</taxon>
        <taxon>Hexapoda</taxon>
        <taxon>Insecta</taxon>
        <taxon>Pterygota</taxon>
        <taxon>Neoptera</taxon>
        <taxon>Paraneoptera</taxon>
        <taxon>Hemiptera</taxon>
        <taxon>Heteroptera</taxon>
        <taxon>Panheteroptera</taxon>
        <taxon>Cimicomorpha</taxon>
        <taxon>Miridae</taxon>
        <taxon>Dicyphina</taxon>
        <taxon>Nesidiocoris</taxon>
    </lineage>
</organism>
<evidence type="ECO:0000256" key="1">
    <source>
        <dbReference type="SAM" id="MobiDB-lite"/>
    </source>
</evidence>
<dbReference type="EMBL" id="AP028912">
    <property type="protein sequence ID" value="BES93305.1"/>
    <property type="molecule type" value="Genomic_DNA"/>
</dbReference>
<dbReference type="Proteomes" id="UP001307889">
    <property type="component" value="Chromosome 4"/>
</dbReference>
<feature type="region of interest" description="Disordered" evidence="1">
    <location>
        <begin position="1"/>
        <end position="32"/>
    </location>
</feature>
<sequence>MTEESENRRNEKTRSSATTPPATGYGGRDSNISKKFYPIDFFIISTETPNEAIAIFFVFGTEPFRI</sequence>
<gene>
    <name evidence="2" type="ORF">NTJ_06114</name>
</gene>
<evidence type="ECO:0008006" key="4">
    <source>
        <dbReference type="Google" id="ProtNLM"/>
    </source>
</evidence>
<feature type="compositionally biased region" description="Basic and acidic residues" evidence="1">
    <location>
        <begin position="1"/>
        <end position="14"/>
    </location>
</feature>
<accession>A0ABN7AM54</accession>
<reference evidence="2 3" key="1">
    <citation type="submission" date="2023-09" db="EMBL/GenBank/DDBJ databases">
        <title>Nesidiocoris tenuis whole genome shotgun sequence.</title>
        <authorList>
            <person name="Shibata T."/>
            <person name="Shimoda M."/>
            <person name="Kobayashi T."/>
            <person name="Uehara T."/>
        </authorList>
    </citation>
    <scope>NUCLEOTIDE SEQUENCE [LARGE SCALE GENOMIC DNA]</scope>
    <source>
        <strain evidence="2 3">Japan</strain>
    </source>
</reference>
<evidence type="ECO:0000313" key="2">
    <source>
        <dbReference type="EMBL" id="BES93305.1"/>
    </source>
</evidence>